<reference evidence="7" key="1">
    <citation type="submission" date="2013-12" db="EMBL/GenBank/DDBJ databases">
        <title>The Genome Sequence of Aphanomyces astaci APO3.</title>
        <authorList>
            <consortium name="The Broad Institute Genomics Platform"/>
            <person name="Russ C."/>
            <person name="Tyler B."/>
            <person name="van West P."/>
            <person name="Dieguez-Uribeondo J."/>
            <person name="Young S.K."/>
            <person name="Zeng Q."/>
            <person name="Gargeya S."/>
            <person name="Fitzgerald M."/>
            <person name="Abouelleil A."/>
            <person name="Alvarado L."/>
            <person name="Chapman S.B."/>
            <person name="Gainer-Dewar J."/>
            <person name="Goldberg J."/>
            <person name="Griggs A."/>
            <person name="Gujja S."/>
            <person name="Hansen M."/>
            <person name="Howarth C."/>
            <person name="Imamovic A."/>
            <person name="Ireland A."/>
            <person name="Larimer J."/>
            <person name="McCowan C."/>
            <person name="Murphy C."/>
            <person name="Pearson M."/>
            <person name="Poon T.W."/>
            <person name="Priest M."/>
            <person name="Roberts A."/>
            <person name="Saif S."/>
            <person name="Shea T."/>
            <person name="Sykes S."/>
            <person name="Wortman J."/>
            <person name="Nusbaum C."/>
            <person name="Birren B."/>
        </authorList>
    </citation>
    <scope>NUCLEOTIDE SEQUENCE [LARGE SCALE GENOMIC DNA]</scope>
    <source>
        <strain evidence="7">APO3</strain>
    </source>
</reference>
<feature type="compositionally biased region" description="Low complexity" evidence="5">
    <location>
        <begin position="139"/>
        <end position="151"/>
    </location>
</feature>
<keyword evidence="1" id="KW-0479">Metal-binding</keyword>
<keyword evidence="3" id="KW-0862">Zinc</keyword>
<dbReference type="RefSeq" id="XP_009823749.1">
    <property type="nucleotide sequence ID" value="XM_009825447.1"/>
</dbReference>
<dbReference type="InterPro" id="IPR029016">
    <property type="entry name" value="GAF-like_dom_sf"/>
</dbReference>
<dbReference type="OrthoDB" id="10018316at2759"/>
<dbReference type="Gene3D" id="3.30.40.10">
    <property type="entry name" value="Zinc/RING finger domain, C3HC4 (zinc finger)"/>
    <property type="match status" value="1"/>
</dbReference>
<feature type="compositionally biased region" description="Polar residues" evidence="5">
    <location>
        <begin position="1"/>
        <end position="11"/>
    </location>
</feature>
<dbReference type="VEuPathDB" id="FungiDB:H257_01973"/>
<accession>W4H4L0</accession>
<dbReference type="InterPro" id="IPR011011">
    <property type="entry name" value="Znf_FYVE_PHD"/>
</dbReference>
<name>W4H4L0_APHAT</name>
<feature type="domain" description="FYVE-type" evidence="6">
    <location>
        <begin position="53"/>
        <end position="114"/>
    </location>
</feature>
<dbReference type="InterPro" id="IPR017455">
    <property type="entry name" value="Znf_FYVE-rel"/>
</dbReference>
<keyword evidence="2 4" id="KW-0863">Zinc-finger</keyword>
<dbReference type="InterPro" id="IPR000306">
    <property type="entry name" value="Znf_FYVE"/>
</dbReference>
<evidence type="ECO:0000259" key="6">
    <source>
        <dbReference type="PROSITE" id="PS50178"/>
    </source>
</evidence>
<dbReference type="Pfam" id="PF01590">
    <property type="entry name" value="GAF"/>
    <property type="match status" value="1"/>
</dbReference>
<sequence length="429" mass="47527">MFPSQNASTTPRFGRHHGQHHEENSSPNDDEEGSDNTAVQLHDILAPTHWVDKNERVACGDCGHKFNNLFRRRHHCRLCGDLFCKQCVVQKLLRIPRQDKIFVKVCRPCATEETCTTSSSSSAKSPRHHAKDSRVTLRSTSQSVISRSSPSLGQQQPHPLRERRPTDGQSPARSLHSPLGNDVDRVAVLRGYSIDYDATPHVHLTQLCDEAADRIRCPIAAIGFMEADTQHLHASVGLYLSMMPRSMAWMCDAVVATNRPLIVLDAMQDSRYRHSPLVRNHHVRFYAAVPVATSNGWVLGTLAVMDTTPREYVDIEPLVALAGSIMTFLRKAKAKARKRRTLSFDSAVNAAPGGLRSREANSESMIMTLVSNTAQTQVTLAEQQGALASALGDHTDKISRLVQAIARMESKLGRNDVQVDDDGTKLNHV</sequence>
<dbReference type="EMBL" id="KI913116">
    <property type="protein sequence ID" value="ETV86950.1"/>
    <property type="molecule type" value="Genomic_DNA"/>
</dbReference>
<dbReference type="Gene3D" id="3.30.450.40">
    <property type="match status" value="1"/>
</dbReference>
<dbReference type="STRING" id="112090.W4H4L0"/>
<protein>
    <recommendedName>
        <fullName evidence="6">FYVE-type domain-containing protein</fullName>
    </recommendedName>
</protein>
<evidence type="ECO:0000313" key="7">
    <source>
        <dbReference type="EMBL" id="ETV86950.1"/>
    </source>
</evidence>
<evidence type="ECO:0000256" key="3">
    <source>
        <dbReference type="ARBA" id="ARBA00022833"/>
    </source>
</evidence>
<dbReference type="InterPro" id="IPR003018">
    <property type="entry name" value="GAF"/>
</dbReference>
<dbReference type="GO" id="GO:0008270">
    <property type="term" value="F:zinc ion binding"/>
    <property type="evidence" value="ECO:0007669"/>
    <property type="project" value="UniProtKB-KW"/>
</dbReference>
<dbReference type="PROSITE" id="PS50178">
    <property type="entry name" value="ZF_FYVE"/>
    <property type="match status" value="1"/>
</dbReference>
<proteinExistence type="predicted"/>
<evidence type="ECO:0000256" key="4">
    <source>
        <dbReference type="PROSITE-ProRule" id="PRU00091"/>
    </source>
</evidence>
<dbReference type="InterPro" id="IPR013083">
    <property type="entry name" value="Znf_RING/FYVE/PHD"/>
</dbReference>
<organism evidence="7">
    <name type="scientific">Aphanomyces astaci</name>
    <name type="common">Crayfish plague agent</name>
    <dbReference type="NCBI Taxonomy" id="112090"/>
    <lineage>
        <taxon>Eukaryota</taxon>
        <taxon>Sar</taxon>
        <taxon>Stramenopiles</taxon>
        <taxon>Oomycota</taxon>
        <taxon>Saprolegniomycetes</taxon>
        <taxon>Saprolegniales</taxon>
        <taxon>Verrucalvaceae</taxon>
        <taxon>Aphanomyces</taxon>
    </lineage>
</organism>
<dbReference type="SUPFAM" id="SSF55781">
    <property type="entry name" value="GAF domain-like"/>
    <property type="match status" value="1"/>
</dbReference>
<evidence type="ECO:0000256" key="5">
    <source>
        <dbReference type="SAM" id="MobiDB-lite"/>
    </source>
</evidence>
<dbReference type="SMART" id="SM00064">
    <property type="entry name" value="FYVE"/>
    <property type="match status" value="1"/>
</dbReference>
<evidence type="ECO:0000256" key="2">
    <source>
        <dbReference type="ARBA" id="ARBA00022771"/>
    </source>
</evidence>
<dbReference type="PANTHER" id="PTHR43102:SF2">
    <property type="entry name" value="GAF DOMAIN-CONTAINING PROTEIN"/>
    <property type="match status" value="1"/>
</dbReference>
<dbReference type="AlphaFoldDB" id="W4H4L0"/>
<dbReference type="SUPFAM" id="SSF57903">
    <property type="entry name" value="FYVE/PHD zinc finger"/>
    <property type="match status" value="1"/>
</dbReference>
<gene>
    <name evidence="7" type="ORF">H257_01973</name>
</gene>
<dbReference type="CDD" id="cd00065">
    <property type="entry name" value="FYVE_like_SF"/>
    <property type="match status" value="1"/>
</dbReference>
<evidence type="ECO:0000256" key="1">
    <source>
        <dbReference type="ARBA" id="ARBA00022723"/>
    </source>
</evidence>
<dbReference type="GeneID" id="20803969"/>
<dbReference type="PANTHER" id="PTHR43102">
    <property type="entry name" value="SLR1143 PROTEIN"/>
    <property type="match status" value="1"/>
</dbReference>
<feature type="region of interest" description="Disordered" evidence="5">
    <location>
        <begin position="115"/>
        <end position="179"/>
    </location>
</feature>
<dbReference type="Pfam" id="PF01363">
    <property type="entry name" value="FYVE"/>
    <property type="match status" value="1"/>
</dbReference>
<feature type="region of interest" description="Disordered" evidence="5">
    <location>
        <begin position="1"/>
        <end position="35"/>
    </location>
</feature>